<dbReference type="Gene3D" id="3.15.10.20">
    <property type="entry name" value="Activator of Hsp90 ATPase Aha1, N-terminal domain"/>
    <property type="match status" value="1"/>
</dbReference>
<dbReference type="GO" id="GO:0005829">
    <property type="term" value="C:cytosol"/>
    <property type="evidence" value="ECO:0007669"/>
    <property type="project" value="TreeGrafter"/>
</dbReference>
<organism evidence="4">
    <name type="scientific">Chlamydomonas leiostraca</name>
    <dbReference type="NCBI Taxonomy" id="1034604"/>
    <lineage>
        <taxon>Eukaryota</taxon>
        <taxon>Viridiplantae</taxon>
        <taxon>Chlorophyta</taxon>
        <taxon>core chlorophytes</taxon>
        <taxon>Chlorophyceae</taxon>
        <taxon>CS clade</taxon>
        <taxon>Chlamydomonadales</taxon>
        <taxon>Chlamydomonadaceae</taxon>
        <taxon>Chlamydomonas</taxon>
    </lineage>
</organism>
<feature type="region of interest" description="Disordered" evidence="2">
    <location>
        <begin position="37"/>
        <end position="66"/>
    </location>
</feature>
<dbReference type="InterPro" id="IPR015310">
    <property type="entry name" value="AHSA1-like_N"/>
</dbReference>
<evidence type="ECO:0000256" key="2">
    <source>
        <dbReference type="SAM" id="MobiDB-lite"/>
    </source>
</evidence>
<accession>A0A7S0WTF0</accession>
<gene>
    <name evidence="4" type="ORF">CLEI1391_LOCUS11103</name>
</gene>
<dbReference type="InterPro" id="IPR036338">
    <property type="entry name" value="Aha1"/>
</dbReference>
<dbReference type="EMBL" id="HBFB01019749">
    <property type="protein sequence ID" value="CAD8683213.1"/>
    <property type="molecule type" value="Transcribed_RNA"/>
</dbReference>
<dbReference type="GO" id="GO:0051087">
    <property type="term" value="F:protein-folding chaperone binding"/>
    <property type="evidence" value="ECO:0007669"/>
    <property type="project" value="InterPro"/>
</dbReference>
<dbReference type="PANTHER" id="PTHR13009">
    <property type="entry name" value="HEAT SHOCK PROTEIN 90 HSP90 CO-CHAPERONE AHA-1"/>
    <property type="match status" value="1"/>
</dbReference>
<evidence type="ECO:0000256" key="1">
    <source>
        <dbReference type="ARBA" id="ARBA00006817"/>
    </source>
</evidence>
<dbReference type="SUPFAM" id="SSF103111">
    <property type="entry name" value="Activator of Hsp90 ATPase, Aha1"/>
    <property type="match status" value="1"/>
</dbReference>
<protein>
    <recommendedName>
        <fullName evidence="3">Activator of Hsp90 ATPase AHSA1-like N-terminal domain-containing protein</fullName>
    </recommendedName>
</protein>
<proteinExistence type="inferred from homology"/>
<comment type="similarity">
    <text evidence="1">Belongs to the AHA1 family.</text>
</comment>
<dbReference type="AlphaFoldDB" id="A0A7S0WTF0"/>
<evidence type="ECO:0000313" key="4">
    <source>
        <dbReference type="EMBL" id="CAD8683213.1"/>
    </source>
</evidence>
<dbReference type="PANTHER" id="PTHR13009:SF22">
    <property type="entry name" value="LD43819P"/>
    <property type="match status" value="1"/>
</dbReference>
<sequence>MADPTPSDAVPKTKLDEQTSKGVYSYTYFHREGSVEVAPPRKLTDEEAAAQAERDRAASATGTSAWNAAGTFEERDWTGWARDRVKALVRGATASGAGGVQVEVTDVTDVTGHANAWIRRGKKTHGFDLQITLSWAATVGSEEIRGTAKCPNAASDELDELSLESVEPLSKTAARAAQEAAATKAVTAALPDKLREALEQLLEELKQK</sequence>
<dbReference type="GO" id="GO:0006457">
    <property type="term" value="P:protein folding"/>
    <property type="evidence" value="ECO:0007669"/>
    <property type="project" value="TreeGrafter"/>
</dbReference>
<feature type="domain" description="Activator of Hsp90 ATPase AHSA1-like N-terminal" evidence="3">
    <location>
        <begin position="74"/>
        <end position="207"/>
    </location>
</feature>
<dbReference type="SMART" id="SM01000">
    <property type="entry name" value="Aha1_N"/>
    <property type="match status" value="1"/>
</dbReference>
<dbReference type="GO" id="GO:0001671">
    <property type="term" value="F:ATPase activator activity"/>
    <property type="evidence" value="ECO:0007669"/>
    <property type="project" value="InterPro"/>
</dbReference>
<reference evidence="4" key="1">
    <citation type="submission" date="2021-01" db="EMBL/GenBank/DDBJ databases">
        <authorList>
            <person name="Corre E."/>
            <person name="Pelletier E."/>
            <person name="Niang G."/>
            <person name="Scheremetjew M."/>
            <person name="Finn R."/>
            <person name="Kale V."/>
            <person name="Holt S."/>
            <person name="Cochrane G."/>
            <person name="Meng A."/>
            <person name="Brown T."/>
            <person name="Cohen L."/>
        </authorList>
    </citation>
    <scope>NUCLEOTIDE SEQUENCE</scope>
    <source>
        <strain evidence="4">SAG 11-49</strain>
    </source>
</reference>
<dbReference type="Pfam" id="PF09229">
    <property type="entry name" value="Aha1_N"/>
    <property type="match status" value="1"/>
</dbReference>
<name>A0A7S0WTF0_9CHLO</name>
<evidence type="ECO:0000259" key="3">
    <source>
        <dbReference type="SMART" id="SM01000"/>
    </source>
</evidence>